<dbReference type="EMBL" id="CAXHTB010000010">
    <property type="protein sequence ID" value="CAL0313376.1"/>
    <property type="molecule type" value="Genomic_DNA"/>
</dbReference>
<name>A0AAV1WXE4_LUPLU</name>
<dbReference type="Proteomes" id="UP001497480">
    <property type="component" value="Unassembled WGS sequence"/>
</dbReference>
<dbReference type="SUPFAM" id="SSF54518">
    <property type="entry name" value="Tubby C-terminal domain-like"/>
    <property type="match status" value="1"/>
</dbReference>
<dbReference type="PANTHER" id="PTHR31087:SF59">
    <property type="entry name" value="PROTEIN LURP-ONE-RELATED 4"/>
    <property type="match status" value="1"/>
</dbReference>
<evidence type="ECO:0000313" key="2">
    <source>
        <dbReference type="EMBL" id="CAL0313376.1"/>
    </source>
</evidence>
<dbReference type="InterPro" id="IPR007612">
    <property type="entry name" value="LOR"/>
</dbReference>
<accession>A0AAV1WXE4</accession>
<dbReference type="InterPro" id="IPR025659">
    <property type="entry name" value="Tubby-like_C"/>
</dbReference>
<organism evidence="2 3">
    <name type="scientific">Lupinus luteus</name>
    <name type="common">European yellow lupine</name>
    <dbReference type="NCBI Taxonomy" id="3873"/>
    <lineage>
        <taxon>Eukaryota</taxon>
        <taxon>Viridiplantae</taxon>
        <taxon>Streptophyta</taxon>
        <taxon>Embryophyta</taxon>
        <taxon>Tracheophyta</taxon>
        <taxon>Spermatophyta</taxon>
        <taxon>Magnoliopsida</taxon>
        <taxon>eudicotyledons</taxon>
        <taxon>Gunneridae</taxon>
        <taxon>Pentapetalae</taxon>
        <taxon>rosids</taxon>
        <taxon>fabids</taxon>
        <taxon>Fabales</taxon>
        <taxon>Fabaceae</taxon>
        <taxon>Papilionoideae</taxon>
        <taxon>50 kb inversion clade</taxon>
        <taxon>genistoids sensu lato</taxon>
        <taxon>core genistoids</taxon>
        <taxon>Genisteae</taxon>
        <taxon>Lupinus</taxon>
    </lineage>
</organism>
<gene>
    <name evidence="2" type="ORF">LLUT_LOCUS14436</name>
</gene>
<evidence type="ECO:0008006" key="4">
    <source>
        <dbReference type="Google" id="ProtNLM"/>
    </source>
</evidence>
<keyword evidence="3" id="KW-1185">Reference proteome</keyword>
<evidence type="ECO:0000313" key="3">
    <source>
        <dbReference type="Proteomes" id="UP001497480"/>
    </source>
</evidence>
<comment type="caution">
    <text evidence="2">The sequence shown here is derived from an EMBL/GenBank/DDBJ whole genome shotgun (WGS) entry which is preliminary data.</text>
</comment>
<proteinExistence type="inferred from homology"/>
<dbReference type="Pfam" id="PF04525">
    <property type="entry name" value="LOR"/>
    <property type="match status" value="1"/>
</dbReference>
<protein>
    <recommendedName>
        <fullName evidence="4">Protein LURP-one-related 4</fullName>
    </recommendedName>
</protein>
<dbReference type="InterPro" id="IPR038595">
    <property type="entry name" value="LOR_sf"/>
</dbReference>
<sequence>MTKVYPQIFTSSTYLNSKRETYTIWMKSLVFHSNGCTVYDSNGDIVYRVDNYDRKGKREVNLMDLRGRILCTIKKKLLSFGSWNGFRSNNSNCESMMEPWFQVKRCNKMMTRKVVCEIKVGCQKYCIMRTTVKEALRIVNIIDGHIVAEAKQKYSVSGVALDNDVLTLEVISDIDHSLVMALVMVYGLICGRM</sequence>
<dbReference type="PANTHER" id="PTHR31087">
    <property type="match status" value="1"/>
</dbReference>
<reference evidence="2 3" key="1">
    <citation type="submission" date="2024-03" db="EMBL/GenBank/DDBJ databases">
        <authorList>
            <person name="Martinez-Hernandez J."/>
        </authorList>
    </citation>
    <scope>NUCLEOTIDE SEQUENCE [LARGE SCALE GENOMIC DNA]</scope>
</reference>
<evidence type="ECO:0000256" key="1">
    <source>
        <dbReference type="ARBA" id="ARBA00005437"/>
    </source>
</evidence>
<comment type="similarity">
    <text evidence="1">Belongs to the LOR family.</text>
</comment>
<dbReference type="Gene3D" id="2.40.160.200">
    <property type="entry name" value="LURP1-related"/>
    <property type="match status" value="1"/>
</dbReference>
<dbReference type="AlphaFoldDB" id="A0AAV1WXE4"/>